<organism evidence="2 3">
    <name type="scientific">Pseudovibrio denitrificans</name>
    <dbReference type="NCBI Taxonomy" id="258256"/>
    <lineage>
        <taxon>Bacteria</taxon>
        <taxon>Pseudomonadati</taxon>
        <taxon>Pseudomonadota</taxon>
        <taxon>Alphaproteobacteria</taxon>
        <taxon>Hyphomicrobiales</taxon>
        <taxon>Stappiaceae</taxon>
        <taxon>Pseudovibrio</taxon>
    </lineage>
</organism>
<accession>A0A1I7C2F1</accession>
<protein>
    <submittedName>
        <fullName evidence="2">Uncharacterized protein</fullName>
    </submittedName>
</protein>
<name>A0A1I7C2F1_9HYPH</name>
<dbReference type="AlphaFoldDB" id="A0A1I7C2F1"/>
<evidence type="ECO:0000256" key="1">
    <source>
        <dbReference type="SAM" id="MobiDB-lite"/>
    </source>
</evidence>
<evidence type="ECO:0000313" key="3">
    <source>
        <dbReference type="Proteomes" id="UP000183371"/>
    </source>
</evidence>
<sequence>MLQQSNNNMFSLMEMLSQNYAKAYKDYCETSHGFMPFMQPEKKASEKSGAKSSGEAELPFMNWADPSKWQGMTAMPQQAMFSEFMSMFAGDKNIASAMQRHFKRKDAMNMESWMELMPILMMLSQGNMLKNYLVGPQRTMMEAFLQGFAKGCPELHQDTEAARNPILDAREAFWSQMMPFENPMMDLWSKALQGTVPEPPKPSIDPEKPAPKKAQAKRTVEPSSRTNGTRQHTPRQSMKKESHMPTLSEGLAKMQQAQGEAWQQYCSVFWPTLSHR</sequence>
<proteinExistence type="predicted"/>
<feature type="compositionally biased region" description="Polar residues" evidence="1">
    <location>
        <begin position="221"/>
        <end position="236"/>
    </location>
</feature>
<dbReference type="RefSeq" id="WP_208609034.1">
    <property type="nucleotide sequence ID" value="NZ_FPBD01000005.1"/>
</dbReference>
<gene>
    <name evidence="2" type="ORF">SAMN05444141_10574</name>
</gene>
<feature type="region of interest" description="Disordered" evidence="1">
    <location>
        <begin position="193"/>
        <end position="257"/>
    </location>
</feature>
<evidence type="ECO:0000313" key="2">
    <source>
        <dbReference type="EMBL" id="SFT93581.1"/>
    </source>
</evidence>
<dbReference type="EMBL" id="FPBD01000005">
    <property type="protein sequence ID" value="SFT93581.1"/>
    <property type="molecule type" value="Genomic_DNA"/>
</dbReference>
<keyword evidence="3" id="KW-1185">Reference proteome</keyword>
<reference evidence="3" key="1">
    <citation type="submission" date="2016-10" db="EMBL/GenBank/DDBJ databases">
        <authorList>
            <person name="Varghese N."/>
            <person name="Submissions S."/>
        </authorList>
    </citation>
    <scope>NUCLEOTIDE SEQUENCE [LARGE SCALE GENOMIC DNA]</scope>
    <source>
        <strain evidence="3">DSM 17465</strain>
    </source>
</reference>
<dbReference type="Proteomes" id="UP000183371">
    <property type="component" value="Unassembled WGS sequence"/>
</dbReference>